<protein>
    <recommendedName>
        <fullName evidence="12">Cytochrome P450</fullName>
    </recommendedName>
</protein>
<dbReference type="OrthoDB" id="6431779at2759"/>
<dbReference type="SUPFAM" id="SSF48264">
    <property type="entry name" value="Cytochrome P450"/>
    <property type="match status" value="1"/>
</dbReference>
<evidence type="ECO:0008006" key="12">
    <source>
        <dbReference type="Google" id="ProtNLM"/>
    </source>
</evidence>
<comment type="similarity">
    <text evidence="1 9">Belongs to the cytochrome P450 family.</text>
</comment>
<dbReference type="PANTHER" id="PTHR24302:SF15">
    <property type="entry name" value="FATTY-ACID PEROXYGENASE"/>
    <property type="match status" value="1"/>
</dbReference>
<keyword evidence="3 8" id="KW-0479">Metal-binding</keyword>
<dbReference type="Gene3D" id="1.10.630.10">
    <property type="entry name" value="Cytochrome P450"/>
    <property type="match status" value="1"/>
</dbReference>
<dbReference type="PRINTS" id="PR00385">
    <property type="entry name" value="P450"/>
</dbReference>
<keyword evidence="6 9" id="KW-0503">Monooxygenase</keyword>
<evidence type="ECO:0000256" key="7">
    <source>
        <dbReference type="ARBA" id="ARBA00043906"/>
    </source>
</evidence>
<dbReference type="EMBL" id="CAJPVJ010002232">
    <property type="protein sequence ID" value="CAG2165976.1"/>
    <property type="molecule type" value="Genomic_DNA"/>
</dbReference>
<keyword evidence="5 8" id="KW-0408">Iron</keyword>
<evidence type="ECO:0000313" key="11">
    <source>
        <dbReference type="Proteomes" id="UP000728032"/>
    </source>
</evidence>
<dbReference type="PANTHER" id="PTHR24302">
    <property type="entry name" value="CYTOCHROME P450 FAMILY 3"/>
    <property type="match status" value="1"/>
</dbReference>
<gene>
    <name evidence="10" type="ORF">ONB1V03_LOCUS5509</name>
</gene>
<evidence type="ECO:0000256" key="1">
    <source>
        <dbReference type="ARBA" id="ARBA00010617"/>
    </source>
</evidence>
<name>A0A7R9QHK3_9ACAR</name>
<dbReference type="GO" id="GO:0016705">
    <property type="term" value="F:oxidoreductase activity, acting on paired donors, with incorporation or reduction of molecular oxygen"/>
    <property type="evidence" value="ECO:0007669"/>
    <property type="project" value="InterPro"/>
</dbReference>
<proteinExistence type="inferred from homology"/>
<organism evidence="10">
    <name type="scientific">Oppiella nova</name>
    <dbReference type="NCBI Taxonomy" id="334625"/>
    <lineage>
        <taxon>Eukaryota</taxon>
        <taxon>Metazoa</taxon>
        <taxon>Ecdysozoa</taxon>
        <taxon>Arthropoda</taxon>
        <taxon>Chelicerata</taxon>
        <taxon>Arachnida</taxon>
        <taxon>Acari</taxon>
        <taxon>Acariformes</taxon>
        <taxon>Sarcoptiformes</taxon>
        <taxon>Oribatida</taxon>
        <taxon>Brachypylina</taxon>
        <taxon>Oppioidea</taxon>
        <taxon>Oppiidae</taxon>
        <taxon>Oppiella</taxon>
    </lineage>
</organism>
<sequence length="368" mass="41966">MISLQRDSDWKRIRTVISPTFTIGKLKRMTLLIVECVDTMNDNIDKIIAKGNGKLTAPVDMKPVIGAYIMESIIQVAFGRKVSFLDDTKNPIIENCRKMLSRGFVSNIRIAIILMTPKVAKMFKLTIFSKEITEFFRNLTLKLIDDTKRVVETGTPVKRVHFLHLMLESMKANNNEAMNGSEEYADSKSGEKYEDIQATDDMVDKSLSYDELIAQCMVFLTGGYESTANTLSICLYSIAKHPEVQQKLYEEINKFFEQKKSSDKSSETLYSLKYMDAVIDETLRLFPVLMSLQRAPGEDYELKGTGITIKKDHVCLDRKVHNPYTYLPFGAGPRNCLGMRMAMLEIKLALVNLVQRYVFHATEIKVFP</sequence>
<dbReference type="Proteomes" id="UP000728032">
    <property type="component" value="Unassembled WGS sequence"/>
</dbReference>
<dbReference type="GO" id="GO:0020037">
    <property type="term" value="F:heme binding"/>
    <property type="evidence" value="ECO:0007669"/>
    <property type="project" value="InterPro"/>
</dbReference>
<dbReference type="PROSITE" id="PS00086">
    <property type="entry name" value="CYTOCHROME_P450"/>
    <property type="match status" value="1"/>
</dbReference>
<dbReference type="InterPro" id="IPR002401">
    <property type="entry name" value="Cyt_P450_E_grp-I"/>
</dbReference>
<accession>A0A7R9QHK3</accession>
<dbReference type="InterPro" id="IPR036396">
    <property type="entry name" value="Cyt_P450_sf"/>
</dbReference>
<evidence type="ECO:0000256" key="9">
    <source>
        <dbReference type="RuleBase" id="RU000461"/>
    </source>
</evidence>
<keyword evidence="2 8" id="KW-0349">Heme</keyword>
<dbReference type="EMBL" id="OC917057">
    <property type="protein sequence ID" value="CAD7646007.1"/>
    <property type="molecule type" value="Genomic_DNA"/>
</dbReference>
<evidence type="ECO:0000256" key="4">
    <source>
        <dbReference type="ARBA" id="ARBA00023002"/>
    </source>
</evidence>
<dbReference type="InterPro" id="IPR001128">
    <property type="entry name" value="Cyt_P450"/>
</dbReference>
<dbReference type="AlphaFoldDB" id="A0A7R9QHK3"/>
<feature type="non-terminal residue" evidence="10">
    <location>
        <position position="1"/>
    </location>
</feature>
<reference evidence="10" key="1">
    <citation type="submission" date="2020-11" db="EMBL/GenBank/DDBJ databases">
        <authorList>
            <person name="Tran Van P."/>
        </authorList>
    </citation>
    <scope>NUCLEOTIDE SEQUENCE</scope>
</reference>
<dbReference type="InterPro" id="IPR050705">
    <property type="entry name" value="Cytochrome_P450_3A"/>
</dbReference>
<evidence type="ECO:0000256" key="6">
    <source>
        <dbReference type="ARBA" id="ARBA00023033"/>
    </source>
</evidence>
<keyword evidence="11" id="KW-1185">Reference proteome</keyword>
<evidence type="ECO:0000313" key="10">
    <source>
        <dbReference type="EMBL" id="CAD7646007.1"/>
    </source>
</evidence>
<dbReference type="GO" id="GO:0005506">
    <property type="term" value="F:iron ion binding"/>
    <property type="evidence" value="ECO:0007669"/>
    <property type="project" value="InterPro"/>
</dbReference>
<dbReference type="Pfam" id="PF00067">
    <property type="entry name" value="p450"/>
    <property type="match status" value="2"/>
</dbReference>
<evidence type="ECO:0000256" key="5">
    <source>
        <dbReference type="ARBA" id="ARBA00023004"/>
    </source>
</evidence>
<comment type="cofactor">
    <cofactor evidence="8">
        <name>heme</name>
        <dbReference type="ChEBI" id="CHEBI:30413"/>
    </cofactor>
</comment>
<evidence type="ECO:0000256" key="3">
    <source>
        <dbReference type="ARBA" id="ARBA00022723"/>
    </source>
</evidence>
<feature type="binding site" description="axial binding residue" evidence="8">
    <location>
        <position position="336"/>
    </location>
    <ligand>
        <name>heme</name>
        <dbReference type="ChEBI" id="CHEBI:30413"/>
    </ligand>
    <ligandPart>
        <name>Fe</name>
        <dbReference type="ChEBI" id="CHEBI:18248"/>
    </ligandPart>
</feature>
<keyword evidence="4 9" id="KW-0560">Oxidoreductase</keyword>
<evidence type="ECO:0000256" key="2">
    <source>
        <dbReference type="ARBA" id="ARBA00022617"/>
    </source>
</evidence>
<comment type="function">
    <text evidence="7">Cytochromes P450 are a group of heme-thiolate monooxygenases. They oxidize a variety of structurally unrelated compounds, including steroids, fatty acids, and xenobiotics.</text>
</comment>
<evidence type="ECO:0000256" key="8">
    <source>
        <dbReference type="PIRSR" id="PIRSR602401-1"/>
    </source>
</evidence>
<dbReference type="GO" id="GO:0008395">
    <property type="term" value="F:steroid hydroxylase activity"/>
    <property type="evidence" value="ECO:0007669"/>
    <property type="project" value="TreeGrafter"/>
</dbReference>
<dbReference type="PRINTS" id="PR00463">
    <property type="entry name" value="EP450I"/>
</dbReference>
<dbReference type="InterPro" id="IPR017972">
    <property type="entry name" value="Cyt_P450_CS"/>
</dbReference>